<evidence type="ECO:0000256" key="3">
    <source>
        <dbReference type="ARBA" id="ARBA00022701"/>
    </source>
</evidence>
<evidence type="ECO:0000256" key="4">
    <source>
        <dbReference type="ARBA" id="ARBA00022741"/>
    </source>
</evidence>
<sequence>MLEAGRFPEEDKRNENQVFDDMKVDTGFSDSEDDSGEDGEEDEEEEEDALTEGSGTESIGSLDEGGQKFDNLSDIVQVIKNIGQEQEAESNSNGKQEGGGDSRPNIPEPKSERLKTKGDADSSRRKKRKRRRTIGINLTNCKYESVRRASKLCGLKEVGDDEEWTVYWTDCSVSLERVMDMKRFQKINHFPGMNEICRKDLLARNLNRLLKLFPKEYNIFPPTWCLPADYGDFQAHCRTKKNKTYICKPDSGCQGRGIFICRNPKEIKHGDHMICQQYITKPFLIDGYKFDMRLYVLVTSCEPLRIFVYHEGLARFATMSYLEPNNSNLDEICMHLTNYAINKHNENFIRDETKGSKRKLSTLKAWFKQHCYESSKVWEEIEDVIIKALISAHPILKHNYRTCFPNHVAGNACFEILGFDILLDRKLKPWLLEVNHSPSFTTDSDLDREVKDALLFDTFNLINLRACDKKKMLDEDKRRVKERLFQRHPPREARRELLENSQAAWLEEAEKYENFHLGGYRRIYPGAKTDKYDKFFKHNGSLFQETVASRAREECARQQLEDLRLKQEQRDVPTGKKRKEIKDNLQGESAGEKAVVRKLVKRPPARKTYISIRNPDKKLENMVIDIMKPLDIDEEEETERVRGLLQRENLIRGLGIVEKLYRLLRAVNATNNIYQEPESCLIERQAKNQPQLVQDLFVCQENEGLRPLVPMSFLAGQPSDLRIHARSLTLEAQGCISGFLDFSGRVIPSTQCVLQCFPQKKCLSWSGGLYTGTPAAGINDARKQKMGIHQPFPNAKSKPLVKGSGSKTLSQVNGVFSGSLNIFPHVGKAPGLTTTSCVLPAVTGSQVMPPVRELRITSVSAPISKRLDHLNRLNTLDVLNLNLSR</sequence>
<protein>
    <submittedName>
        <fullName evidence="8 9">Tubulin polyglutamylase TTLL6 isoform X1</fullName>
    </submittedName>
</protein>
<evidence type="ECO:0000313" key="8">
    <source>
        <dbReference type="RefSeq" id="XP_033775541.1"/>
    </source>
</evidence>
<feature type="compositionally biased region" description="Basic and acidic residues" evidence="6">
    <location>
        <begin position="109"/>
        <end position="123"/>
    </location>
</feature>
<evidence type="ECO:0000313" key="9">
    <source>
        <dbReference type="RefSeq" id="XP_033775542.1"/>
    </source>
</evidence>
<dbReference type="GO" id="GO:0015631">
    <property type="term" value="F:tubulin binding"/>
    <property type="evidence" value="ECO:0007669"/>
    <property type="project" value="TreeGrafter"/>
</dbReference>
<evidence type="ECO:0000256" key="5">
    <source>
        <dbReference type="ARBA" id="ARBA00022840"/>
    </source>
</evidence>
<dbReference type="GO" id="GO:0000226">
    <property type="term" value="P:microtubule cytoskeleton organization"/>
    <property type="evidence" value="ECO:0007669"/>
    <property type="project" value="TreeGrafter"/>
</dbReference>
<feature type="region of interest" description="Disordered" evidence="6">
    <location>
        <begin position="84"/>
        <end position="130"/>
    </location>
</feature>
<evidence type="ECO:0000256" key="1">
    <source>
        <dbReference type="ARBA" id="ARBA00006820"/>
    </source>
</evidence>
<keyword evidence="3" id="KW-0493">Microtubule</keyword>
<feature type="compositionally biased region" description="Acidic residues" evidence="6">
    <location>
        <begin position="30"/>
        <end position="50"/>
    </location>
</feature>
<dbReference type="RefSeq" id="XP_033775542.1">
    <property type="nucleotide sequence ID" value="XM_033919651.1"/>
</dbReference>
<dbReference type="InterPro" id="IPR004344">
    <property type="entry name" value="TTL/TTLL_fam"/>
</dbReference>
<dbReference type="RefSeq" id="XP_033775543.1">
    <property type="nucleotide sequence ID" value="XM_033919652.1"/>
</dbReference>
<evidence type="ECO:0000313" key="7">
    <source>
        <dbReference type="Proteomes" id="UP000515159"/>
    </source>
</evidence>
<dbReference type="AlphaFoldDB" id="A0A6P8NWN6"/>
<keyword evidence="7" id="KW-1185">Reference proteome</keyword>
<evidence type="ECO:0000256" key="6">
    <source>
        <dbReference type="SAM" id="MobiDB-lite"/>
    </source>
</evidence>
<evidence type="ECO:0000256" key="2">
    <source>
        <dbReference type="ARBA" id="ARBA00022598"/>
    </source>
</evidence>
<name>A0A6P8NWN6_GEOSA</name>
<dbReference type="PROSITE" id="PS51221">
    <property type="entry name" value="TTL"/>
    <property type="match status" value="1"/>
</dbReference>
<dbReference type="KEGG" id="gsh:117348039"/>
<dbReference type="RefSeq" id="XP_033775541.1">
    <property type="nucleotide sequence ID" value="XM_033919650.1"/>
</dbReference>
<keyword evidence="2" id="KW-0436">Ligase</keyword>
<organism evidence="7 11">
    <name type="scientific">Geotrypetes seraphini</name>
    <name type="common">Gaboon caecilian</name>
    <name type="synonym">Caecilia seraphini</name>
    <dbReference type="NCBI Taxonomy" id="260995"/>
    <lineage>
        <taxon>Eukaryota</taxon>
        <taxon>Metazoa</taxon>
        <taxon>Chordata</taxon>
        <taxon>Craniata</taxon>
        <taxon>Vertebrata</taxon>
        <taxon>Euteleostomi</taxon>
        <taxon>Amphibia</taxon>
        <taxon>Gymnophiona</taxon>
        <taxon>Geotrypetes</taxon>
    </lineage>
</organism>
<dbReference type="GeneID" id="117348039"/>
<gene>
    <name evidence="8 9 10 11" type="primary">TTLL6</name>
</gene>
<dbReference type="GO" id="GO:0070740">
    <property type="term" value="F:tubulin-glutamic acid ligase activity"/>
    <property type="evidence" value="ECO:0007669"/>
    <property type="project" value="TreeGrafter"/>
</dbReference>
<proteinExistence type="inferred from homology"/>
<dbReference type="Pfam" id="PF03133">
    <property type="entry name" value="TTL"/>
    <property type="match status" value="1"/>
</dbReference>
<dbReference type="PANTHER" id="PTHR12241:SF91">
    <property type="entry name" value="TUBULIN POLYGLUTAMYLASE TTLL13"/>
    <property type="match status" value="1"/>
</dbReference>
<dbReference type="CTD" id="284076"/>
<dbReference type="GO" id="GO:0036064">
    <property type="term" value="C:ciliary basal body"/>
    <property type="evidence" value="ECO:0007669"/>
    <property type="project" value="TreeGrafter"/>
</dbReference>
<feature type="region of interest" description="Disordered" evidence="6">
    <location>
        <begin position="1"/>
        <end position="71"/>
    </location>
</feature>
<dbReference type="Gene3D" id="3.30.470.20">
    <property type="entry name" value="ATP-grasp fold, B domain"/>
    <property type="match status" value="1"/>
</dbReference>
<reference evidence="8 9" key="1">
    <citation type="submission" date="2025-04" db="UniProtKB">
        <authorList>
            <consortium name="RefSeq"/>
        </authorList>
    </citation>
    <scope>IDENTIFICATION</scope>
</reference>
<dbReference type="OrthoDB" id="202825at2759"/>
<accession>A0A6P8NWN6</accession>
<dbReference type="GO" id="GO:0005524">
    <property type="term" value="F:ATP binding"/>
    <property type="evidence" value="ECO:0007669"/>
    <property type="project" value="UniProtKB-KW"/>
</dbReference>
<keyword evidence="4" id="KW-0547">Nucleotide-binding</keyword>
<evidence type="ECO:0000313" key="11">
    <source>
        <dbReference type="RefSeq" id="XP_033775544.1"/>
    </source>
</evidence>
<dbReference type="FunFam" id="3.30.470.20:FF:000009">
    <property type="entry name" value="tubulin polyglutamylase TTLL5 isoform X1"/>
    <property type="match status" value="1"/>
</dbReference>
<dbReference type="PANTHER" id="PTHR12241">
    <property type="entry name" value="TUBULIN POLYGLUTAMYLASE"/>
    <property type="match status" value="1"/>
</dbReference>
<comment type="similarity">
    <text evidence="1">Belongs to the tubulin--tyrosine ligase family.</text>
</comment>
<dbReference type="RefSeq" id="XP_033775544.1">
    <property type="nucleotide sequence ID" value="XM_033919653.1"/>
</dbReference>
<keyword evidence="5" id="KW-0067">ATP-binding</keyword>
<dbReference type="GO" id="GO:0005874">
    <property type="term" value="C:microtubule"/>
    <property type="evidence" value="ECO:0007669"/>
    <property type="project" value="UniProtKB-KW"/>
</dbReference>
<dbReference type="Proteomes" id="UP000515159">
    <property type="component" value="Chromosome 14"/>
</dbReference>
<evidence type="ECO:0000313" key="10">
    <source>
        <dbReference type="RefSeq" id="XP_033775543.1"/>
    </source>
</evidence>
<dbReference type="SUPFAM" id="SSF56059">
    <property type="entry name" value="Glutathione synthetase ATP-binding domain-like"/>
    <property type="match status" value="1"/>
</dbReference>
<feature type="compositionally biased region" description="Basic and acidic residues" evidence="6">
    <location>
        <begin position="1"/>
        <end position="24"/>
    </location>
</feature>